<gene>
    <name evidence="1" type="ORF">OA57_00270</name>
</gene>
<dbReference type="Gene3D" id="1.10.340.30">
    <property type="entry name" value="Hypothetical protein, domain 2"/>
    <property type="match status" value="1"/>
</dbReference>
<proteinExistence type="predicted"/>
<dbReference type="Pfam" id="PF03352">
    <property type="entry name" value="Adenine_glyco"/>
    <property type="match status" value="1"/>
</dbReference>
<dbReference type="OrthoDB" id="9795156at2"/>
<accession>A0A0A3BDB9</accession>
<keyword evidence="2" id="KW-1185">Reference proteome</keyword>
<dbReference type="RefSeq" id="WP_034611913.1">
    <property type="nucleotide sequence ID" value="NZ_JSUM01000001.1"/>
</dbReference>
<dbReference type="GO" id="GO:0008725">
    <property type="term" value="F:DNA-3-methyladenine glycosylase activity"/>
    <property type="evidence" value="ECO:0007669"/>
    <property type="project" value="InterPro"/>
</dbReference>
<dbReference type="EMBL" id="JSUM01000001">
    <property type="protein sequence ID" value="KGQ71544.1"/>
    <property type="molecule type" value="Genomic_DNA"/>
</dbReference>
<dbReference type="PANTHER" id="PTHR30037">
    <property type="entry name" value="DNA-3-METHYLADENINE GLYCOSYLASE 1"/>
    <property type="match status" value="1"/>
</dbReference>
<protein>
    <submittedName>
        <fullName evidence="1">3-methyladenine DNA glycosylase</fullName>
    </submittedName>
</protein>
<dbReference type="InterPro" id="IPR005019">
    <property type="entry name" value="Adenine_glyco"/>
</dbReference>
<reference evidence="1 2" key="1">
    <citation type="submission" date="2014-11" db="EMBL/GenBank/DDBJ databases">
        <title>Draft genome sequence of Chelonobacter oris 1662T, associated with respiratory disease in Hermann's Tortoises.</title>
        <authorList>
            <person name="Kudirkiene E."/>
            <person name="Hansen M.J."/>
            <person name="Bojesen A.M."/>
        </authorList>
    </citation>
    <scope>NUCLEOTIDE SEQUENCE [LARGE SCALE GENOMIC DNA]</scope>
    <source>
        <strain evidence="1 2">1662</strain>
    </source>
</reference>
<dbReference type="GO" id="GO:0006284">
    <property type="term" value="P:base-excision repair"/>
    <property type="evidence" value="ECO:0007669"/>
    <property type="project" value="InterPro"/>
</dbReference>
<name>A0A0A3BDB9_9PAST</name>
<dbReference type="PANTHER" id="PTHR30037:SF3">
    <property type="entry name" value="BLR0857 PROTEIN"/>
    <property type="match status" value="1"/>
</dbReference>
<dbReference type="InterPro" id="IPR052891">
    <property type="entry name" value="DNA-3mA_glycosylase"/>
</dbReference>
<evidence type="ECO:0000313" key="2">
    <source>
        <dbReference type="Proteomes" id="UP000030380"/>
    </source>
</evidence>
<dbReference type="Proteomes" id="UP000030380">
    <property type="component" value="Unassembled WGS sequence"/>
</dbReference>
<comment type="caution">
    <text evidence="1">The sequence shown here is derived from an EMBL/GenBank/DDBJ whole genome shotgun (WGS) entry which is preliminary data.</text>
</comment>
<dbReference type="InterPro" id="IPR011257">
    <property type="entry name" value="DNA_glycosylase"/>
</dbReference>
<sequence length="224" mass="25894">MILEKFSDIYQRAAARKGGETQLEAALCRIKTTRELLAVPDHRWLSEMTRKIFQCGIVWKVVNKKWDNFEQVFWGFDIEKLLMMPDELWEKKAQDPGIIRYWPKVATIKYNAQMIYQANLDGGFSKLIAEWPGEDITALWQYLKKNGKRLGGNTGAYSLRAVGKDTFLLTHDVEAYLRNHHLIDGGIQTQRTFAAAQQIFQEWQRQSGRPLAHISQIVAFSMGE</sequence>
<evidence type="ECO:0000313" key="1">
    <source>
        <dbReference type="EMBL" id="KGQ71544.1"/>
    </source>
</evidence>
<dbReference type="SUPFAM" id="SSF48150">
    <property type="entry name" value="DNA-glycosylase"/>
    <property type="match status" value="1"/>
</dbReference>
<organism evidence="1 2">
    <name type="scientific">Chelonobacter oris</name>
    <dbReference type="NCBI Taxonomy" id="505317"/>
    <lineage>
        <taxon>Bacteria</taxon>
        <taxon>Pseudomonadati</taxon>
        <taxon>Pseudomonadota</taxon>
        <taxon>Gammaproteobacteria</taxon>
        <taxon>Pasteurellales</taxon>
        <taxon>Pasteurellaceae</taxon>
        <taxon>Chelonobacter</taxon>
    </lineage>
</organism>
<dbReference type="AlphaFoldDB" id="A0A0A3BDB9"/>
<dbReference type="STRING" id="505317.OA57_00270"/>